<gene>
    <name evidence="1" type="ORF">FN846DRAFT_909665</name>
</gene>
<proteinExistence type="predicted"/>
<dbReference type="Proteomes" id="UP000326924">
    <property type="component" value="Unassembled WGS sequence"/>
</dbReference>
<evidence type="ECO:0000313" key="2">
    <source>
        <dbReference type="Proteomes" id="UP000326924"/>
    </source>
</evidence>
<reference evidence="1 2" key="1">
    <citation type="submission" date="2019-09" db="EMBL/GenBank/DDBJ databases">
        <title>Draft genome of the ectomycorrhizal ascomycete Sphaerosporella brunnea.</title>
        <authorList>
            <consortium name="DOE Joint Genome Institute"/>
            <person name="Benucci G.M."/>
            <person name="Marozzi G."/>
            <person name="Antonielli L."/>
            <person name="Sanchez S."/>
            <person name="Marco P."/>
            <person name="Wang X."/>
            <person name="Falini L.B."/>
            <person name="Barry K."/>
            <person name="Haridas S."/>
            <person name="Lipzen A."/>
            <person name="Labutti K."/>
            <person name="Grigoriev I.V."/>
            <person name="Murat C."/>
            <person name="Martin F."/>
            <person name="Albertini E."/>
            <person name="Donnini D."/>
            <person name="Bonito G."/>
        </authorList>
    </citation>
    <scope>NUCLEOTIDE SEQUENCE [LARGE SCALE GENOMIC DNA]</scope>
    <source>
        <strain evidence="1 2">Sb_GMNB300</strain>
    </source>
</reference>
<keyword evidence="2" id="KW-1185">Reference proteome</keyword>
<protein>
    <submittedName>
        <fullName evidence="1">Uncharacterized protein</fullName>
    </submittedName>
</protein>
<name>A0A5J5EQJ2_9PEZI</name>
<comment type="caution">
    <text evidence="1">The sequence shown here is derived from an EMBL/GenBank/DDBJ whole genome shotgun (WGS) entry which is preliminary data.</text>
</comment>
<dbReference type="AlphaFoldDB" id="A0A5J5EQJ2"/>
<evidence type="ECO:0000313" key="1">
    <source>
        <dbReference type="EMBL" id="KAA8899281.1"/>
    </source>
</evidence>
<organism evidence="1 2">
    <name type="scientific">Sphaerosporella brunnea</name>
    <dbReference type="NCBI Taxonomy" id="1250544"/>
    <lineage>
        <taxon>Eukaryota</taxon>
        <taxon>Fungi</taxon>
        <taxon>Dikarya</taxon>
        <taxon>Ascomycota</taxon>
        <taxon>Pezizomycotina</taxon>
        <taxon>Pezizomycetes</taxon>
        <taxon>Pezizales</taxon>
        <taxon>Pyronemataceae</taxon>
        <taxon>Sphaerosporella</taxon>
    </lineage>
</organism>
<dbReference type="EMBL" id="VXIS01000168">
    <property type="protein sequence ID" value="KAA8899281.1"/>
    <property type="molecule type" value="Genomic_DNA"/>
</dbReference>
<sequence>MLISEPKTHRVPEDAFPNILAVPPQITLLPLLKFVVPGSPRIYYIPHDQIQTYQGLERVVRQKLEIDLEAVLDMCGHCIDSAAWTVVKLSWPYCLGTFTVIGKPVYSESLVTLKFRGKPLEIKFALPRPQNLTVGTLRRIMLGYMGCLQKAGELPALGFLPSDLNDLDIAGVTSDNLVKERLHPDLQLGLDTPTLFVVPTVLVDDVDDENLSHGTACTFIVVQTQWIKLHAIRREPIREVLMAPATTICQVKAIIEKLLFKVLRVDHDDRKDEVILEHEVLVRNNDGHWTDIPRPLKTTLRSLQRTVQSVMNYRDRW</sequence>
<dbReference type="InParanoid" id="A0A5J5EQJ2"/>
<accession>A0A5J5EQJ2</accession>